<keyword evidence="1" id="KW-0812">Transmembrane</keyword>
<accession>A0A6A6WJH5</accession>
<name>A0A6A6WJH5_9PEZI</name>
<sequence length="168" mass="18619">MTGMRGGQRAALALSSTPLPPPGLLRYTVKTTPTISVLILIQALIIIIIVSLPCFVRQLWLYSSSRLQYLVPAARRLRPLELLSAVASSQWRQREHARCTGGGSVHLAATRPLPDARRSGWSAASRLDDHQDAPRCRHQSLCFFSRPPHNSSTPRPSPRFISILCHLP</sequence>
<dbReference type="Proteomes" id="UP000799437">
    <property type="component" value="Unassembled WGS sequence"/>
</dbReference>
<proteinExistence type="predicted"/>
<dbReference type="GeneID" id="54480728"/>
<organism evidence="2 3">
    <name type="scientific">Pseudovirgaria hyperparasitica</name>
    <dbReference type="NCBI Taxonomy" id="470096"/>
    <lineage>
        <taxon>Eukaryota</taxon>
        <taxon>Fungi</taxon>
        <taxon>Dikarya</taxon>
        <taxon>Ascomycota</taxon>
        <taxon>Pezizomycotina</taxon>
        <taxon>Dothideomycetes</taxon>
        <taxon>Dothideomycetes incertae sedis</taxon>
        <taxon>Acrospermales</taxon>
        <taxon>Acrospermaceae</taxon>
        <taxon>Pseudovirgaria</taxon>
    </lineage>
</organism>
<reference evidence="2" key="1">
    <citation type="journal article" date="2020" name="Stud. Mycol.">
        <title>101 Dothideomycetes genomes: a test case for predicting lifestyles and emergence of pathogens.</title>
        <authorList>
            <person name="Haridas S."/>
            <person name="Albert R."/>
            <person name="Binder M."/>
            <person name="Bloem J."/>
            <person name="Labutti K."/>
            <person name="Salamov A."/>
            <person name="Andreopoulos B."/>
            <person name="Baker S."/>
            <person name="Barry K."/>
            <person name="Bills G."/>
            <person name="Bluhm B."/>
            <person name="Cannon C."/>
            <person name="Castanera R."/>
            <person name="Culley D."/>
            <person name="Daum C."/>
            <person name="Ezra D."/>
            <person name="Gonzalez J."/>
            <person name="Henrissat B."/>
            <person name="Kuo A."/>
            <person name="Liang C."/>
            <person name="Lipzen A."/>
            <person name="Lutzoni F."/>
            <person name="Magnuson J."/>
            <person name="Mondo S."/>
            <person name="Nolan M."/>
            <person name="Ohm R."/>
            <person name="Pangilinan J."/>
            <person name="Park H.-J."/>
            <person name="Ramirez L."/>
            <person name="Alfaro M."/>
            <person name="Sun H."/>
            <person name="Tritt A."/>
            <person name="Yoshinaga Y."/>
            <person name="Zwiers L.-H."/>
            <person name="Turgeon B."/>
            <person name="Goodwin S."/>
            <person name="Spatafora J."/>
            <person name="Crous P."/>
            <person name="Grigoriev I."/>
        </authorList>
    </citation>
    <scope>NUCLEOTIDE SEQUENCE</scope>
    <source>
        <strain evidence="2">CBS 121739</strain>
    </source>
</reference>
<protein>
    <submittedName>
        <fullName evidence="2">Uncharacterized protein</fullName>
    </submittedName>
</protein>
<keyword evidence="1" id="KW-0472">Membrane</keyword>
<feature type="transmembrane region" description="Helical" evidence="1">
    <location>
        <begin position="35"/>
        <end position="56"/>
    </location>
</feature>
<keyword evidence="3" id="KW-1185">Reference proteome</keyword>
<evidence type="ECO:0000256" key="1">
    <source>
        <dbReference type="SAM" id="Phobius"/>
    </source>
</evidence>
<evidence type="ECO:0000313" key="3">
    <source>
        <dbReference type="Proteomes" id="UP000799437"/>
    </source>
</evidence>
<dbReference type="RefSeq" id="XP_033604398.1">
    <property type="nucleotide sequence ID" value="XM_033739674.1"/>
</dbReference>
<dbReference type="AlphaFoldDB" id="A0A6A6WJH5"/>
<evidence type="ECO:0000313" key="2">
    <source>
        <dbReference type="EMBL" id="KAF2761947.1"/>
    </source>
</evidence>
<keyword evidence="1" id="KW-1133">Transmembrane helix</keyword>
<dbReference type="EMBL" id="ML996566">
    <property type="protein sequence ID" value="KAF2761947.1"/>
    <property type="molecule type" value="Genomic_DNA"/>
</dbReference>
<gene>
    <name evidence="2" type="ORF">EJ05DRAFT_190092</name>
</gene>